<gene>
    <name evidence="3" type="ORF">FDO65_11120</name>
</gene>
<organism evidence="3 4">
    <name type="scientific">Nakamurella flava</name>
    <dbReference type="NCBI Taxonomy" id="2576308"/>
    <lineage>
        <taxon>Bacteria</taxon>
        <taxon>Bacillati</taxon>
        <taxon>Actinomycetota</taxon>
        <taxon>Actinomycetes</taxon>
        <taxon>Nakamurellales</taxon>
        <taxon>Nakamurellaceae</taxon>
        <taxon>Nakamurella</taxon>
    </lineage>
</organism>
<dbReference type="Proteomes" id="UP000306985">
    <property type="component" value="Unassembled WGS sequence"/>
</dbReference>
<evidence type="ECO:0000313" key="4">
    <source>
        <dbReference type="Proteomes" id="UP000306985"/>
    </source>
</evidence>
<feature type="domain" description="DUF4240" evidence="2">
    <location>
        <begin position="1"/>
        <end position="107"/>
    </location>
</feature>
<comment type="caution">
    <text evidence="3">The sequence shown here is derived from an EMBL/GenBank/DDBJ whole genome shotgun (WGS) entry which is preliminary data.</text>
</comment>
<sequence>MDEDGFWRLVDEARAGSSALDESTVGRLRVLLDGLSPRSTLDAVRIHDELVRRAYTWDLWAAGYLVGGGMSDDSFWDFRQWLIAMGRATYERVLADPDALVDVSTDMEEIDSGLGEIYGYEFVQAAERKQLEVPTGEAGSDEPRGEEFPEDDDDWFAEHFPRLWAAVRA</sequence>
<evidence type="ECO:0000259" key="2">
    <source>
        <dbReference type="Pfam" id="PF14024"/>
    </source>
</evidence>
<accession>A0A4U6QGM6</accession>
<dbReference type="Pfam" id="PF14024">
    <property type="entry name" value="DUF4240"/>
    <property type="match status" value="1"/>
</dbReference>
<dbReference type="EMBL" id="SZZH01000002">
    <property type="protein sequence ID" value="TKV59179.1"/>
    <property type="molecule type" value="Genomic_DNA"/>
</dbReference>
<dbReference type="RefSeq" id="WP_137449778.1">
    <property type="nucleotide sequence ID" value="NZ_SZZH01000002.1"/>
</dbReference>
<keyword evidence="4" id="KW-1185">Reference proteome</keyword>
<proteinExistence type="predicted"/>
<protein>
    <submittedName>
        <fullName evidence="3">DUF4240 domain-containing protein</fullName>
    </submittedName>
</protein>
<dbReference type="InterPro" id="IPR025334">
    <property type="entry name" value="DUF4240"/>
</dbReference>
<evidence type="ECO:0000313" key="3">
    <source>
        <dbReference type="EMBL" id="TKV59179.1"/>
    </source>
</evidence>
<dbReference type="OrthoDB" id="6200718at2"/>
<dbReference type="AlphaFoldDB" id="A0A4U6QGM6"/>
<evidence type="ECO:0000256" key="1">
    <source>
        <dbReference type="SAM" id="MobiDB-lite"/>
    </source>
</evidence>
<reference evidence="3 4" key="1">
    <citation type="submission" date="2019-05" db="EMBL/GenBank/DDBJ databases">
        <title>Nakamurella sp. N5BH11, whole genome shotgun sequence.</title>
        <authorList>
            <person name="Tuo L."/>
        </authorList>
    </citation>
    <scope>NUCLEOTIDE SEQUENCE [LARGE SCALE GENOMIC DNA]</scope>
    <source>
        <strain evidence="3 4">N5BH11</strain>
    </source>
</reference>
<feature type="region of interest" description="Disordered" evidence="1">
    <location>
        <begin position="131"/>
        <end position="153"/>
    </location>
</feature>
<name>A0A4U6QGM6_9ACTN</name>